<gene>
    <name evidence="2" type="ORF">A3I30_03325</name>
</gene>
<organism evidence="2 3">
    <name type="scientific">Candidatus Azambacteria bacterium RIFCSPLOWO2_02_FULL_44_14</name>
    <dbReference type="NCBI Taxonomy" id="1797306"/>
    <lineage>
        <taxon>Bacteria</taxon>
        <taxon>Candidatus Azamiibacteriota</taxon>
    </lineage>
</organism>
<feature type="transmembrane region" description="Helical" evidence="1">
    <location>
        <begin position="362"/>
        <end position="382"/>
    </location>
</feature>
<name>A0A1F5CBR0_9BACT</name>
<feature type="transmembrane region" description="Helical" evidence="1">
    <location>
        <begin position="43"/>
        <end position="64"/>
    </location>
</feature>
<keyword evidence="1" id="KW-0472">Membrane</keyword>
<feature type="transmembrane region" description="Helical" evidence="1">
    <location>
        <begin position="130"/>
        <end position="155"/>
    </location>
</feature>
<feature type="transmembrane region" description="Helical" evidence="1">
    <location>
        <begin position="256"/>
        <end position="279"/>
    </location>
</feature>
<dbReference type="Proteomes" id="UP000177197">
    <property type="component" value="Unassembled WGS sequence"/>
</dbReference>
<evidence type="ECO:0000256" key="1">
    <source>
        <dbReference type="SAM" id="Phobius"/>
    </source>
</evidence>
<evidence type="ECO:0000313" key="2">
    <source>
        <dbReference type="EMBL" id="OGD40300.1"/>
    </source>
</evidence>
<feature type="transmembrane region" description="Helical" evidence="1">
    <location>
        <begin position="328"/>
        <end position="356"/>
    </location>
</feature>
<reference evidence="2 3" key="1">
    <citation type="journal article" date="2016" name="Nat. Commun.">
        <title>Thousands of microbial genomes shed light on interconnected biogeochemical processes in an aquifer system.</title>
        <authorList>
            <person name="Anantharaman K."/>
            <person name="Brown C.T."/>
            <person name="Hug L.A."/>
            <person name="Sharon I."/>
            <person name="Castelle C.J."/>
            <person name="Probst A.J."/>
            <person name="Thomas B.C."/>
            <person name="Singh A."/>
            <person name="Wilkins M.J."/>
            <person name="Karaoz U."/>
            <person name="Brodie E.L."/>
            <person name="Williams K.H."/>
            <person name="Hubbard S.S."/>
            <person name="Banfield J.F."/>
        </authorList>
    </citation>
    <scope>NUCLEOTIDE SEQUENCE [LARGE SCALE GENOMIC DNA]</scope>
</reference>
<keyword evidence="1" id="KW-0812">Transmembrane</keyword>
<dbReference type="Pfam" id="PF13687">
    <property type="entry name" value="DUF4153"/>
    <property type="match status" value="1"/>
</dbReference>
<accession>A0A1F5CBR0</accession>
<comment type="caution">
    <text evidence="2">The sequence shown here is derived from an EMBL/GenBank/DDBJ whole genome shotgun (WGS) entry which is preliminary data.</text>
</comment>
<keyword evidence="1" id="KW-1133">Transmembrane helix</keyword>
<feature type="transmembrane region" description="Helical" evidence="1">
    <location>
        <begin position="76"/>
        <end position="92"/>
    </location>
</feature>
<evidence type="ECO:0000313" key="3">
    <source>
        <dbReference type="Proteomes" id="UP000177197"/>
    </source>
</evidence>
<dbReference type="EMBL" id="MEYV01000010">
    <property type="protein sequence ID" value="OGD40300.1"/>
    <property type="molecule type" value="Genomic_DNA"/>
</dbReference>
<feature type="transmembrane region" description="Helical" evidence="1">
    <location>
        <begin position="394"/>
        <end position="414"/>
    </location>
</feature>
<feature type="transmembrane region" description="Helical" evidence="1">
    <location>
        <begin position="99"/>
        <end position="118"/>
    </location>
</feature>
<sequence>MNQSIPGNSTEKLTKDTIIKLAVCVGLAAFWVIFLWNFWDKGIYALGINAFVFGALFFGFFVWVLFKKGGYLKEDLVWIVPLSLIIISFLLYDNPFVKVVTLFVWPVSFIVFYNYAFLNNRKEKSWDFSFLFHLFMERLLAILGNTGKSAILYLEFIIPANDKYKKIIARVLIGFALFLIITFAVLVPLLSSADATFARAAQAVREWVTDLISLPLVYRLIFAVVLSIAFFAAAITWGKEFNYSKKEKETTSIDSIITGIVLGGILTVYLLFLWIQISHLWVGSLPFDFKTTENLVKSGFWQLFVLTLLNIFIYFFTYKKTSSFVQKILLAFTAASLLLLVSASHRMSLYVFFYGFSYEKFFASYTVLYCALLFFWLISRLVIHKKTDIFKSTVILFIWMYGIMMIFPVEQFIFRSNVAFSQREDSRIRLSELSMLSPDVLGLVKRYEAVGVLKKETFDWNPWIESREKKVTDKKWYERNVMNLLYIQYSIKR</sequence>
<proteinExistence type="predicted"/>
<feature type="transmembrane region" description="Helical" evidence="1">
    <location>
        <begin position="299"/>
        <end position="316"/>
    </location>
</feature>
<protein>
    <submittedName>
        <fullName evidence="2">Uncharacterized protein</fullName>
    </submittedName>
</protein>
<dbReference type="InterPro" id="IPR025291">
    <property type="entry name" value="DUF4153"/>
</dbReference>
<feature type="transmembrane region" description="Helical" evidence="1">
    <location>
        <begin position="216"/>
        <end position="235"/>
    </location>
</feature>
<feature type="transmembrane region" description="Helical" evidence="1">
    <location>
        <begin position="167"/>
        <end position="190"/>
    </location>
</feature>
<feature type="transmembrane region" description="Helical" evidence="1">
    <location>
        <begin position="18"/>
        <end position="36"/>
    </location>
</feature>
<dbReference type="AlphaFoldDB" id="A0A1F5CBR0"/>